<dbReference type="PANTHER" id="PTHR37490:SF2">
    <property type="match status" value="1"/>
</dbReference>
<dbReference type="AlphaFoldDB" id="A0AAN8I7N5"/>
<dbReference type="Pfam" id="PF11913">
    <property type="entry name" value="DUF3431"/>
    <property type="match status" value="1"/>
</dbReference>
<dbReference type="EMBL" id="JAKLMC020000015">
    <property type="protein sequence ID" value="KAK5952430.1"/>
    <property type="molecule type" value="Genomic_DNA"/>
</dbReference>
<evidence type="ECO:0000313" key="2">
    <source>
        <dbReference type="Proteomes" id="UP001316803"/>
    </source>
</evidence>
<dbReference type="PANTHER" id="PTHR37490">
    <property type="entry name" value="EXPRESSED PROTEIN"/>
    <property type="match status" value="1"/>
</dbReference>
<accession>A0AAN8I7N5</accession>
<sequence length="222" mass="26113">MATDNVDWVADNLSDWQHAIYHMDDQSHVLHVPENKGREAQAYLTFLVDHYDHLPELMLFLHPHLEGWPAAWHTDAEDYNNVISVNGLRLDYVREHGYVNMRCIHTPGCPDEIRPFRNSSDPDRAHEAAFKDAWMYLFQTDLSTVPETIGTPCCSQFAVSRDQVLKRPRSDYSRYRRWLLDTELESDVSGRVLEYMWHVIFGKEPVWCPELLQCWCEQFGRC</sequence>
<keyword evidence="2" id="KW-1185">Reference proteome</keyword>
<proteinExistence type="predicted"/>
<dbReference type="InterPro" id="IPR021838">
    <property type="entry name" value="DUF3431"/>
</dbReference>
<comment type="caution">
    <text evidence="1">The sequence shown here is derived from an EMBL/GenBank/DDBJ whole genome shotgun (WGS) entry which is preliminary data.</text>
</comment>
<organism evidence="1 2">
    <name type="scientific">Knufia fluminis</name>
    <dbReference type="NCBI Taxonomy" id="191047"/>
    <lineage>
        <taxon>Eukaryota</taxon>
        <taxon>Fungi</taxon>
        <taxon>Dikarya</taxon>
        <taxon>Ascomycota</taxon>
        <taxon>Pezizomycotina</taxon>
        <taxon>Eurotiomycetes</taxon>
        <taxon>Chaetothyriomycetidae</taxon>
        <taxon>Chaetothyriales</taxon>
        <taxon>Trichomeriaceae</taxon>
        <taxon>Knufia</taxon>
    </lineage>
</organism>
<protein>
    <submittedName>
        <fullName evidence="1">Uncharacterized protein</fullName>
    </submittedName>
</protein>
<dbReference type="Proteomes" id="UP001316803">
    <property type="component" value="Unassembled WGS sequence"/>
</dbReference>
<evidence type="ECO:0000313" key="1">
    <source>
        <dbReference type="EMBL" id="KAK5952430.1"/>
    </source>
</evidence>
<name>A0AAN8I7N5_9EURO</name>
<gene>
    <name evidence="1" type="ORF">OHC33_006473</name>
</gene>
<reference evidence="1 2" key="1">
    <citation type="submission" date="2022-12" db="EMBL/GenBank/DDBJ databases">
        <title>Genomic features and morphological characterization of a novel Knufia sp. strain isolated from spacecraft assembly facility.</title>
        <authorList>
            <person name="Teixeira M."/>
            <person name="Chander A.M."/>
            <person name="Stajich J.E."/>
            <person name="Venkateswaran K."/>
        </authorList>
    </citation>
    <scope>NUCLEOTIDE SEQUENCE [LARGE SCALE GENOMIC DNA]</scope>
    <source>
        <strain evidence="1 2">FJI-L2-BK-P2</strain>
    </source>
</reference>